<gene>
    <name evidence="3" type="ORF">PCOR1329_LOCUS2960</name>
</gene>
<evidence type="ECO:0000259" key="2">
    <source>
        <dbReference type="PROSITE" id="PS50011"/>
    </source>
</evidence>
<dbReference type="InterPro" id="IPR000719">
    <property type="entry name" value="Prot_kinase_dom"/>
</dbReference>
<proteinExistence type="predicted"/>
<name>A0ABN9PL10_9DINO</name>
<dbReference type="PROSITE" id="PS50011">
    <property type="entry name" value="PROTEIN_KINASE_DOM"/>
    <property type="match status" value="1"/>
</dbReference>
<dbReference type="SUPFAM" id="SSF56112">
    <property type="entry name" value="Protein kinase-like (PK-like)"/>
    <property type="match status" value="1"/>
</dbReference>
<feature type="domain" description="Protein kinase" evidence="2">
    <location>
        <begin position="1"/>
        <end position="60"/>
    </location>
</feature>
<organism evidence="3 4">
    <name type="scientific">Prorocentrum cordatum</name>
    <dbReference type="NCBI Taxonomy" id="2364126"/>
    <lineage>
        <taxon>Eukaryota</taxon>
        <taxon>Sar</taxon>
        <taxon>Alveolata</taxon>
        <taxon>Dinophyceae</taxon>
        <taxon>Prorocentrales</taxon>
        <taxon>Prorocentraceae</taxon>
        <taxon>Prorocentrum</taxon>
    </lineage>
</organism>
<sequence length="60" mass="6987">FVRQTRPAKPEEPPQMSTLEKREVLIQAARALNYMSTFGLIHRDFRGCNMHLEERARDSG</sequence>
<comment type="caution">
    <text evidence="3">The sequence shown here is derived from an EMBL/GenBank/DDBJ whole genome shotgun (WGS) entry which is preliminary data.</text>
</comment>
<dbReference type="EMBL" id="CAUYUJ010000753">
    <property type="protein sequence ID" value="CAK0792320.1"/>
    <property type="molecule type" value="Genomic_DNA"/>
</dbReference>
<evidence type="ECO:0000313" key="3">
    <source>
        <dbReference type="EMBL" id="CAK0792320.1"/>
    </source>
</evidence>
<feature type="non-terminal residue" evidence="3">
    <location>
        <position position="1"/>
    </location>
</feature>
<dbReference type="InterPro" id="IPR011009">
    <property type="entry name" value="Kinase-like_dom_sf"/>
</dbReference>
<reference evidence="3" key="1">
    <citation type="submission" date="2023-10" db="EMBL/GenBank/DDBJ databases">
        <authorList>
            <person name="Chen Y."/>
            <person name="Shah S."/>
            <person name="Dougan E. K."/>
            <person name="Thang M."/>
            <person name="Chan C."/>
        </authorList>
    </citation>
    <scope>NUCLEOTIDE SEQUENCE [LARGE SCALE GENOMIC DNA]</scope>
</reference>
<evidence type="ECO:0000313" key="4">
    <source>
        <dbReference type="Proteomes" id="UP001189429"/>
    </source>
</evidence>
<dbReference type="Proteomes" id="UP001189429">
    <property type="component" value="Unassembled WGS sequence"/>
</dbReference>
<feature type="non-terminal residue" evidence="3">
    <location>
        <position position="60"/>
    </location>
</feature>
<feature type="region of interest" description="Disordered" evidence="1">
    <location>
        <begin position="1"/>
        <end position="20"/>
    </location>
</feature>
<evidence type="ECO:0000256" key="1">
    <source>
        <dbReference type="SAM" id="MobiDB-lite"/>
    </source>
</evidence>
<dbReference type="Gene3D" id="1.10.510.10">
    <property type="entry name" value="Transferase(Phosphotransferase) domain 1"/>
    <property type="match status" value="1"/>
</dbReference>
<keyword evidence="4" id="KW-1185">Reference proteome</keyword>
<accession>A0ABN9PL10</accession>
<protein>
    <recommendedName>
        <fullName evidence="2">Protein kinase domain-containing protein</fullName>
    </recommendedName>
</protein>